<proteinExistence type="predicted"/>
<dbReference type="Proteomes" id="UP000238916">
    <property type="component" value="Unassembled WGS sequence"/>
</dbReference>
<gene>
    <name evidence="1" type="ORF">SBF1_3160006</name>
</gene>
<evidence type="ECO:0000313" key="1">
    <source>
        <dbReference type="EMBL" id="SPF44937.1"/>
    </source>
</evidence>
<evidence type="ECO:0000313" key="2">
    <source>
        <dbReference type="Proteomes" id="UP000238916"/>
    </source>
</evidence>
<reference evidence="2" key="1">
    <citation type="submission" date="2018-02" db="EMBL/GenBank/DDBJ databases">
        <authorList>
            <person name="Hausmann B."/>
        </authorList>
    </citation>
    <scope>NUCLEOTIDE SEQUENCE [LARGE SCALE GENOMIC DNA]</scope>
    <source>
        <strain evidence="2">Peat soil MAG SbF1</strain>
    </source>
</reference>
<protein>
    <submittedName>
        <fullName evidence="1">Uncharacterized protein</fullName>
    </submittedName>
</protein>
<organism evidence="1 2">
    <name type="scientific">Candidatus Desulfosporosinus infrequens</name>
    <dbReference type="NCBI Taxonomy" id="2043169"/>
    <lineage>
        <taxon>Bacteria</taxon>
        <taxon>Bacillati</taxon>
        <taxon>Bacillota</taxon>
        <taxon>Clostridia</taxon>
        <taxon>Eubacteriales</taxon>
        <taxon>Desulfitobacteriaceae</taxon>
        <taxon>Desulfosporosinus</taxon>
    </lineage>
</organism>
<sequence>MQVAVGPVVGQPVYQPGVSMKAKDNGLVFREEQVVINFAQPMWMLRARL</sequence>
<dbReference type="AlphaFoldDB" id="A0A2U3KZC3"/>
<name>A0A2U3KZC3_9FIRM</name>
<accession>A0A2U3KZC3</accession>
<dbReference type="EMBL" id="OMOF01000242">
    <property type="protein sequence ID" value="SPF44937.1"/>
    <property type="molecule type" value="Genomic_DNA"/>
</dbReference>